<dbReference type="AlphaFoldDB" id="A0A3L6RBZ5"/>
<dbReference type="PANTHER" id="PTHR31549">
    <property type="entry name" value="PROTEIN, PUTATIVE (DUF247)-RELATED-RELATED"/>
    <property type="match status" value="1"/>
</dbReference>
<keyword evidence="1" id="KW-1133">Transmembrane helix</keyword>
<proteinExistence type="predicted"/>
<gene>
    <name evidence="2" type="ORF">C2845_PM06G10480</name>
</gene>
<dbReference type="PANTHER" id="PTHR31549:SF256">
    <property type="entry name" value="EXPRESSED PROTEIN"/>
    <property type="match status" value="1"/>
</dbReference>
<sequence>MSKTVSAIELAEIGVKLTASKTTRSCWLLNLAAFELCTGTTSRNQTENQAVCSYLAVFAMLMDREDDVHKLRSKRLVQGELTNKETLDFFKSLIKRISGGPLYIHIMEEIKDYKLKRWMWIKVHAFVYNNYKTIAALLSIVGVLVGMFKALFSIKQH</sequence>
<evidence type="ECO:0000256" key="1">
    <source>
        <dbReference type="SAM" id="Phobius"/>
    </source>
</evidence>
<name>A0A3L6RBZ5_PANMI</name>
<organism evidence="2 3">
    <name type="scientific">Panicum miliaceum</name>
    <name type="common">Proso millet</name>
    <name type="synonym">Broomcorn millet</name>
    <dbReference type="NCBI Taxonomy" id="4540"/>
    <lineage>
        <taxon>Eukaryota</taxon>
        <taxon>Viridiplantae</taxon>
        <taxon>Streptophyta</taxon>
        <taxon>Embryophyta</taxon>
        <taxon>Tracheophyta</taxon>
        <taxon>Spermatophyta</taxon>
        <taxon>Magnoliopsida</taxon>
        <taxon>Liliopsida</taxon>
        <taxon>Poales</taxon>
        <taxon>Poaceae</taxon>
        <taxon>PACMAD clade</taxon>
        <taxon>Panicoideae</taxon>
        <taxon>Panicodae</taxon>
        <taxon>Paniceae</taxon>
        <taxon>Panicinae</taxon>
        <taxon>Panicum</taxon>
        <taxon>Panicum sect. Panicum</taxon>
    </lineage>
</organism>
<feature type="transmembrane region" description="Helical" evidence="1">
    <location>
        <begin position="134"/>
        <end position="152"/>
    </location>
</feature>
<evidence type="ECO:0000313" key="3">
    <source>
        <dbReference type="Proteomes" id="UP000275267"/>
    </source>
</evidence>
<accession>A0A3L6RBZ5</accession>
<reference evidence="3" key="1">
    <citation type="journal article" date="2019" name="Nat. Commun.">
        <title>The genome of broomcorn millet.</title>
        <authorList>
            <person name="Zou C."/>
            <person name="Miki D."/>
            <person name="Li D."/>
            <person name="Tang Q."/>
            <person name="Xiao L."/>
            <person name="Rajput S."/>
            <person name="Deng P."/>
            <person name="Jia W."/>
            <person name="Huang R."/>
            <person name="Zhang M."/>
            <person name="Sun Y."/>
            <person name="Hu J."/>
            <person name="Fu X."/>
            <person name="Schnable P.S."/>
            <person name="Li F."/>
            <person name="Zhang H."/>
            <person name="Feng B."/>
            <person name="Zhu X."/>
            <person name="Liu R."/>
            <person name="Schnable J.C."/>
            <person name="Zhu J.-K."/>
            <person name="Zhang H."/>
        </authorList>
    </citation>
    <scope>NUCLEOTIDE SEQUENCE [LARGE SCALE GENOMIC DNA]</scope>
</reference>
<comment type="caution">
    <text evidence="2">The sequence shown here is derived from an EMBL/GenBank/DDBJ whole genome shotgun (WGS) entry which is preliminary data.</text>
</comment>
<dbReference type="EMBL" id="PQIB02000009">
    <property type="protein sequence ID" value="RLN00350.1"/>
    <property type="molecule type" value="Genomic_DNA"/>
</dbReference>
<dbReference type="Proteomes" id="UP000275267">
    <property type="component" value="Unassembled WGS sequence"/>
</dbReference>
<dbReference type="InterPro" id="IPR004158">
    <property type="entry name" value="DUF247_pln"/>
</dbReference>
<keyword evidence="1" id="KW-0812">Transmembrane</keyword>
<evidence type="ECO:0000313" key="2">
    <source>
        <dbReference type="EMBL" id="RLN00350.1"/>
    </source>
</evidence>
<dbReference type="OrthoDB" id="686779at2759"/>
<protein>
    <submittedName>
        <fullName evidence="2">Uncharacterized protein</fullName>
    </submittedName>
</protein>
<keyword evidence="1" id="KW-0472">Membrane</keyword>
<dbReference type="Pfam" id="PF03140">
    <property type="entry name" value="DUF247"/>
    <property type="match status" value="1"/>
</dbReference>
<keyword evidence="3" id="KW-1185">Reference proteome</keyword>